<feature type="compositionally biased region" description="Basic and acidic residues" evidence="2">
    <location>
        <begin position="900"/>
        <end position="909"/>
    </location>
</feature>
<dbReference type="KEGG" id="scm:SCHCO_02551352"/>
<dbReference type="RefSeq" id="XP_003028674.1">
    <property type="nucleotide sequence ID" value="XM_003028628.1"/>
</dbReference>
<dbReference type="AlphaFoldDB" id="D8QE02"/>
<feature type="non-terminal residue" evidence="3">
    <location>
        <position position="909"/>
    </location>
</feature>
<evidence type="ECO:0008006" key="5">
    <source>
        <dbReference type="Google" id="ProtNLM"/>
    </source>
</evidence>
<evidence type="ECO:0000256" key="1">
    <source>
        <dbReference type="ARBA" id="ARBA00022737"/>
    </source>
</evidence>
<dbReference type="InterPro" id="IPR006597">
    <property type="entry name" value="Sel1-like"/>
</dbReference>
<dbReference type="STRING" id="578458.D8QE02"/>
<dbReference type="InterPro" id="IPR011990">
    <property type="entry name" value="TPR-like_helical_dom_sf"/>
</dbReference>
<feature type="region of interest" description="Disordered" evidence="2">
    <location>
        <begin position="1"/>
        <end position="44"/>
    </location>
</feature>
<dbReference type="Pfam" id="PF08238">
    <property type="entry name" value="Sel1"/>
    <property type="match status" value="4"/>
</dbReference>
<feature type="compositionally biased region" description="Polar residues" evidence="2">
    <location>
        <begin position="171"/>
        <end position="183"/>
    </location>
</feature>
<feature type="compositionally biased region" description="Pro residues" evidence="2">
    <location>
        <begin position="191"/>
        <end position="209"/>
    </location>
</feature>
<feature type="compositionally biased region" description="Pro residues" evidence="2">
    <location>
        <begin position="798"/>
        <end position="811"/>
    </location>
</feature>
<dbReference type="PANTHER" id="PTHR46430:SF2">
    <property type="entry name" value="CHITIN SYNTHASE REGULATORY FACTOR 4"/>
    <property type="match status" value="1"/>
</dbReference>
<feature type="compositionally biased region" description="Pro residues" evidence="2">
    <location>
        <begin position="221"/>
        <end position="237"/>
    </location>
</feature>
<gene>
    <name evidence="3" type="ORF">SCHCODRAFT_112085</name>
</gene>
<accession>D8QE02</accession>
<feature type="compositionally biased region" description="Basic and acidic residues" evidence="2">
    <location>
        <begin position="707"/>
        <end position="718"/>
    </location>
</feature>
<dbReference type="SMART" id="SM00671">
    <property type="entry name" value="SEL1"/>
    <property type="match status" value="6"/>
</dbReference>
<dbReference type="Gene3D" id="1.25.40.10">
    <property type="entry name" value="Tetratricopeptide repeat domain"/>
    <property type="match status" value="1"/>
</dbReference>
<name>D8QE02_SCHCM</name>
<dbReference type="InterPro" id="IPR051726">
    <property type="entry name" value="Chitin_Synth_Reg"/>
</dbReference>
<dbReference type="PANTHER" id="PTHR46430">
    <property type="entry name" value="PROTEIN SKT5-RELATED"/>
    <property type="match status" value="1"/>
</dbReference>
<keyword evidence="4" id="KW-1185">Reference proteome</keyword>
<feature type="compositionally biased region" description="Pro residues" evidence="2">
    <location>
        <begin position="1"/>
        <end position="29"/>
    </location>
</feature>
<protein>
    <recommendedName>
        <fullName evidence="5">HCP-like protein</fullName>
    </recommendedName>
</protein>
<dbReference type="InParanoid" id="D8QE02"/>
<dbReference type="eggNOG" id="KOG1550">
    <property type="taxonomic scope" value="Eukaryota"/>
</dbReference>
<dbReference type="OMA" id="DHIRYAA"/>
<feature type="region of interest" description="Disordered" evidence="2">
    <location>
        <begin position="785"/>
        <end position="909"/>
    </location>
</feature>
<dbReference type="VEuPathDB" id="FungiDB:SCHCODRAFT_02551352"/>
<feature type="region of interest" description="Disordered" evidence="2">
    <location>
        <begin position="696"/>
        <end position="755"/>
    </location>
</feature>
<dbReference type="Proteomes" id="UP000007431">
    <property type="component" value="Unassembled WGS sequence"/>
</dbReference>
<evidence type="ECO:0000313" key="3">
    <source>
        <dbReference type="EMBL" id="EFI93771.1"/>
    </source>
</evidence>
<dbReference type="GeneID" id="9590473"/>
<dbReference type="SUPFAM" id="SSF81901">
    <property type="entry name" value="HCP-like"/>
    <property type="match status" value="2"/>
</dbReference>
<feature type="region of interest" description="Disordered" evidence="2">
    <location>
        <begin position="165"/>
        <end position="238"/>
    </location>
</feature>
<sequence>MSGPPVPPRPYGYSSPPPVPPPPPPPPPSIGRHTSIASPVPTKYDPQLPANVRITFARNFFTSFRRFLSATTTVPSSTSLPPTVLTVPTLIMASTPVGAIFPSSRYSTYPMQEPYICIPPRFQSASPVSIVSTRSAPAPISQVQAVRKPLIHHAHPQMAQTLDDTMRHKSPQPSVMSSGSLNYTPGFAMPSYPPQPYPNQPGPPPPPPQGEWTPWAGVQGRPPPPPQTTSPLSPPAFPTVSASMQQNAPLVQSMQNLSFEPQAPRAPQRVTSAIYDAPVPQPRVPSPPRNVVGKDGLLQITMPLPSIPTLLAAMPTVSQPTHDPALQMAFVRDVFILLAQEYPALLQSNSGMITLENDDLQTLLIASVDIINRLAAMQTQPITPPVAEALFHRAMLSASGAFPSLAKHNPRSAFREFEMAAKNGQPKAWFRLGRDYEAFNDESRAKDCFERGARAEDEACLYRLAMAHLLGQLGLPANPSAGVPLLHRSAMLTSLMCPQPAYVYALLLLGEFSQLPQQLPHTAFLPFLPPPTSDSAQVPGGPKAELEYRCQQDAKKMLERSAYVHFPPALYKLGHCYEFANPPNVFPFDPLLSVQYYSLASQKGEVEADMALSKWFLCGSGDVGNGQGFAKDEALAYTFARKAAQKGLPSAMFALGYYAEVGIGQRGKKDLDEARMWYARAEKAGNTDAAERLAALSKPGGGSGLTRQEHDTITETKLVRKRTQAKQRSDAATAQQQQQGGGRGQRPPPTAGSSGRIIESVRKNSIPASGYSGSVASGPSVGTGVGQVFPGSGGYPASPQPSIPAPRPVNSPPSSHASSPQPYNASAPGTPLAMPGTPGTPGAQPQYNPGAARFQLTDPGTVPGARKASGAIDTGASEAQKPKPKPGPQTFAEMGFQGARAEDKECHIM</sequence>
<evidence type="ECO:0000256" key="2">
    <source>
        <dbReference type="SAM" id="MobiDB-lite"/>
    </source>
</evidence>
<dbReference type="OrthoDB" id="272077at2759"/>
<organism evidence="4">
    <name type="scientific">Schizophyllum commune (strain H4-8 / FGSC 9210)</name>
    <name type="common">Split gill fungus</name>
    <dbReference type="NCBI Taxonomy" id="578458"/>
    <lineage>
        <taxon>Eukaryota</taxon>
        <taxon>Fungi</taxon>
        <taxon>Dikarya</taxon>
        <taxon>Basidiomycota</taxon>
        <taxon>Agaricomycotina</taxon>
        <taxon>Agaricomycetes</taxon>
        <taxon>Agaricomycetidae</taxon>
        <taxon>Agaricales</taxon>
        <taxon>Schizophyllaceae</taxon>
        <taxon>Schizophyllum</taxon>
    </lineage>
</organism>
<evidence type="ECO:0000313" key="4">
    <source>
        <dbReference type="Proteomes" id="UP000007431"/>
    </source>
</evidence>
<reference evidence="3 4" key="1">
    <citation type="journal article" date="2010" name="Nat. Biotechnol.">
        <title>Genome sequence of the model mushroom Schizophyllum commune.</title>
        <authorList>
            <person name="Ohm R.A."/>
            <person name="de Jong J.F."/>
            <person name="Lugones L.G."/>
            <person name="Aerts A."/>
            <person name="Kothe E."/>
            <person name="Stajich J.E."/>
            <person name="de Vries R.P."/>
            <person name="Record E."/>
            <person name="Levasseur A."/>
            <person name="Baker S.E."/>
            <person name="Bartholomew K.A."/>
            <person name="Coutinho P.M."/>
            <person name="Erdmann S."/>
            <person name="Fowler T.J."/>
            <person name="Gathman A.C."/>
            <person name="Lombard V."/>
            <person name="Henrissat B."/>
            <person name="Knabe N."/>
            <person name="Kuees U."/>
            <person name="Lilly W.W."/>
            <person name="Lindquist E."/>
            <person name="Lucas S."/>
            <person name="Magnuson J.K."/>
            <person name="Piumi F."/>
            <person name="Raudaskoski M."/>
            <person name="Salamov A."/>
            <person name="Schmutz J."/>
            <person name="Schwarze F.W.M.R."/>
            <person name="vanKuyk P.A."/>
            <person name="Horton J.S."/>
            <person name="Grigoriev I.V."/>
            <person name="Woesten H.A.B."/>
        </authorList>
    </citation>
    <scope>NUCLEOTIDE SEQUENCE [LARGE SCALE GENOMIC DNA]</scope>
    <source>
        <strain evidence="4">H4-8 / FGSC 9210</strain>
    </source>
</reference>
<keyword evidence="1" id="KW-0677">Repeat</keyword>
<proteinExistence type="predicted"/>
<feature type="compositionally biased region" description="Low complexity" evidence="2">
    <location>
        <begin position="812"/>
        <end position="845"/>
    </location>
</feature>
<dbReference type="EMBL" id="GL377310">
    <property type="protein sequence ID" value="EFI93771.1"/>
    <property type="molecule type" value="Genomic_DNA"/>
</dbReference>
<dbReference type="HOGENOM" id="CLU_009491_1_0_1"/>